<reference evidence="3" key="1">
    <citation type="submission" date="2019-02" db="EMBL/GenBank/DDBJ databases">
        <authorList>
            <person name="Gruber-Vodicka R. H."/>
            <person name="Seah K. B. B."/>
        </authorList>
    </citation>
    <scope>NUCLEOTIDE SEQUENCE</scope>
    <source>
        <strain evidence="2">BECK_BZ123</strain>
        <strain evidence="1">BECK_BZ125</strain>
        <strain evidence="3">BECK_BZ126</strain>
    </source>
</reference>
<evidence type="ECO:0000313" key="1">
    <source>
        <dbReference type="EMBL" id="VFK47733.1"/>
    </source>
</evidence>
<protein>
    <submittedName>
        <fullName evidence="3">Uncharacterized protein</fullName>
    </submittedName>
</protein>
<gene>
    <name evidence="2" type="ORF">BECKTC1821D_GA0114238_10963</name>
    <name evidence="1" type="ORF">BECKTC1821E_GA0114239_10922</name>
    <name evidence="3" type="ORF">BECKTC1821F_GA0114240_10902</name>
</gene>
<evidence type="ECO:0000313" key="2">
    <source>
        <dbReference type="EMBL" id="VFK50245.1"/>
    </source>
</evidence>
<dbReference type="EMBL" id="CAADFT010000092">
    <property type="protein sequence ID" value="VFK47733.1"/>
    <property type="molecule type" value="Genomic_DNA"/>
</dbReference>
<organism evidence="3">
    <name type="scientific">Candidatus Kentrum sp. TC</name>
    <dbReference type="NCBI Taxonomy" id="2126339"/>
    <lineage>
        <taxon>Bacteria</taxon>
        <taxon>Pseudomonadati</taxon>
        <taxon>Pseudomonadota</taxon>
        <taxon>Gammaproteobacteria</taxon>
        <taxon>Candidatus Kentrum</taxon>
    </lineage>
</organism>
<dbReference type="EMBL" id="CAADFW010000090">
    <property type="protein sequence ID" value="VFK63258.1"/>
    <property type="molecule type" value="Genomic_DNA"/>
</dbReference>
<sequence length="91" mass="10409">MNRKTNLRLMVREELFPVVLENPLESEMPFADDFHNGLNPTSVPDSTTNYYCPEGASCSPISSWTNLVEKITLKITFANTLRNLNHMVYMV</sequence>
<name>A0A451AB31_9GAMM</name>
<evidence type="ECO:0000313" key="3">
    <source>
        <dbReference type="EMBL" id="VFK63258.1"/>
    </source>
</evidence>
<dbReference type="EMBL" id="CAADFS010000096">
    <property type="protein sequence ID" value="VFK50245.1"/>
    <property type="molecule type" value="Genomic_DNA"/>
</dbReference>
<accession>A0A451AB31</accession>
<proteinExistence type="predicted"/>
<dbReference type="AlphaFoldDB" id="A0A451AB31"/>